<comment type="caution">
    <text evidence="2">The sequence shown here is derived from an EMBL/GenBank/DDBJ whole genome shotgun (WGS) entry which is preliminary data.</text>
</comment>
<keyword evidence="1" id="KW-1133">Transmembrane helix</keyword>
<dbReference type="Proteomes" id="UP001519332">
    <property type="component" value="Unassembled WGS sequence"/>
</dbReference>
<keyword evidence="1" id="KW-0472">Membrane</keyword>
<feature type="transmembrane region" description="Helical" evidence="1">
    <location>
        <begin position="97"/>
        <end position="124"/>
    </location>
</feature>
<protein>
    <submittedName>
        <fullName evidence="2">Uncharacterized protein</fullName>
    </submittedName>
</protein>
<keyword evidence="3" id="KW-1185">Reference proteome</keyword>
<evidence type="ECO:0000256" key="1">
    <source>
        <dbReference type="SAM" id="Phobius"/>
    </source>
</evidence>
<name>A0ABS4U1I3_9PSEU</name>
<evidence type="ECO:0000313" key="2">
    <source>
        <dbReference type="EMBL" id="MBP2330490.1"/>
    </source>
</evidence>
<keyword evidence="1" id="KW-0812">Transmembrane</keyword>
<feature type="transmembrane region" description="Helical" evidence="1">
    <location>
        <begin position="24"/>
        <end position="45"/>
    </location>
</feature>
<accession>A0ABS4U1I3</accession>
<sequence length="280" mass="29005">MKLFLAPLLVVGSTLVGWRWGAGVAGILVGLPIVAGPILFISYCLHGGDFVGRAADSSLLGLVALAVFAVVFAFAARRFGWFATVGISWVAVLAVDFGLSFVPVTTIGGLVLSLAATTVAMVLMPGSEPSARPRRSSVWDLPGRAVATGVLVLAVTTASSVLGPHWTGLLAPFPVATSVVAAFGHAQHGADVTARTLAGVLMGLFSFAAFCVTVSTLVRPLGGAAFALGVGVTVFVQLLVVLARREWRASSGVSAPGGRRLFGSRNRRRKAPSGRCRWLR</sequence>
<evidence type="ECO:0000313" key="3">
    <source>
        <dbReference type="Proteomes" id="UP001519332"/>
    </source>
</evidence>
<organism evidence="2 3">
    <name type="scientific">Kibdelosporangium banguiense</name>
    <dbReference type="NCBI Taxonomy" id="1365924"/>
    <lineage>
        <taxon>Bacteria</taxon>
        <taxon>Bacillati</taxon>
        <taxon>Actinomycetota</taxon>
        <taxon>Actinomycetes</taxon>
        <taxon>Pseudonocardiales</taxon>
        <taxon>Pseudonocardiaceae</taxon>
        <taxon>Kibdelosporangium</taxon>
    </lineage>
</organism>
<gene>
    <name evidence="2" type="ORF">JOF56_010875</name>
</gene>
<feature type="transmembrane region" description="Helical" evidence="1">
    <location>
        <begin position="145"/>
        <end position="163"/>
    </location>
</feature>
<feature type="transmembrane region" description="Helical" evidence="1">
    <location>
        <begin position="57"/>
        <end position="77"/>
    </location>
</feature>
<proteinExistence type="predicted"/>
<dbReference type="EMBL" id="JAGINW010000001">
    <property type="protein sequence ID" value="MBP2330490.1"/>
    <property type="molecule type" value="Genomic_DNA"/>
</dbReference>
<feature type="transmembrane region" description="Helical" evidence="1">
    <location>
        <begin position="224"/>
        <end position="243"/>
    </location>
</feature>
<feature type="transmembrane region" description="Helical" evidence="1">
    <location>
        <begin position="198"/>
        <end position="218"/>
    </location>
</feature>
<reference evidence="2 3" key="1">
    <citation type="submission" date="2021-03" db="EMBL/GenBank/DDBJ databases">
        <title>Sequencing the genomes of 1000 actinobacteria strains.</title>
        <authorList>
            <person name="Klenk H.-P."/>
        </authorList>
    </citation>
    <scope>NUCLEOTIDE SEQUENCE [LARGE SCALE GENOMIC DNA]</scope>
    <source>
        <strain evidence="2 3">DSM 46670</strain>
    </source>
</reference>
<feature type="transmembrane region" description="Helical" evidence="1">
    <location>
        <begin position="169"/>
        <end position="186"/>
    </location>
</feature>